<dbReference type="PATRIC" id="fig|931276.5.peg.4021"/>
<dbReference type="InterPro" id="IPR009057">
    <property type="entry name" value="Homeodomain-like_sf"/>
</dbReference>
<dbReference type="Gene3D" id="3.40.50.2300">
    <property type="match status" value="1"/>
</dbReference>
<dbReference type="GO" id="GO:0043565">
    <property type="term" value="F:sequence-specific DNA binding"/>
    <property type="evidence" value="ECO:0007669"/>
    <property type="project" value="InterPro"/>
</dbReference>
<dbReference type="HOGENOM" id="CLU_000445_8_5_9"/>
<dbReference type="SUPFAM" id="SSF159800">
    <property type="entry name" value="PrpR receptor domain-like"/>
    <property type="match status" value="1"/>
</dbReference>
<keyword evidence="1" id="KW-0547">Nucleotide-binding</keyword>
<dbReference type="AlphaFoldDB" id="M1MIL8"/>
<dbReference type="Pfam" id="PF25601">
    <property type="entry name" value="AAA_lid_14"/>
    <property type="match status" value="1"/>
</dbReference>
<dbReference type="eggNOG" id="COG3829">
    <property type="taxonomic scope" value="Bacteria"/>
</dbReference>
<keyword evidence="3" id="KW-0805">Transcription regulation</keyword>
<dbReference type="GO" id="GO:0000156">
    <property type="term" value="F:phosphorelay response regulator activity"/>
    <property type="evidence" value="ECO:0007669"/>
    <property type="project" value="InterPro"/>
</dbReference>
<proteinExistence type="predicted"/>
<name>M1MIL8_9CLOT</name>
<dbReference type="Proteomes" id="UP000011728">
    <property type="component" value="Chromosome"/>
</dbReference>
<dbReference type="PANTHER" id="PTHR32071">
    <property type="entry name" value="TRANSCRIPTIONAL REGULATORY PROTEIN"/>
    <property type="match status" value="1"/>
</dbReference>
<evidence type="ECO:0000256" key="4">
    <source>
        <dbReference type="ARBA" id="ARBA00023163"/>
    </source>
</evidence>
<dbReference type="Gene3D" id="1.10.8.60">
    <property type="match status" value="1"/>
</dbReference>
<evidence type="ECO:0000256" key="2">
    <source>
        <dbReference type="ARBA" id="ARBA00022840"/>
    </source>
</evidence>
<keyword evidence="7" id="KW-1185">Reference proteome</keyword>
<protein>
    <submittedName>
        <fullName evidence="6">Transcriptional regulator</fullName>
    </submittedName>
</protein>
<evidence type="ECO:0000256" key="1">
    <source>
        <dbReference type="ARBA" id="ARBA00022741"/>
    </source>
</evidence>
<keyword evidence="2" id="KW-0067">ATP-binding</keyword>
<evidence type="ECO:0000313" key="7">
    <source>
        <dbReference type="Proteomes" id="UP000011728"/>
    </source>
</evidence>
<dbReference type="EMBL" id="CP004121">
    <property type="protein sequence ID" value="AGF57744.1"/>
    <property type="molecule type" value="Genomic_DNA"/>
</dbReference>
<evidence type="ECO:0000313" key="6">
    <source>
        <dbReference type="EMBL" id="AGF57744.1"/>
    </source>
</evidence>
<dbReference type="OrthoDB" id="9771372at2"/>
<dbReference type="SUPFAM" id="SSF52540">
    <property type="entry name" value="P-loop containing nucleoside triphosphate hydrolases"/>
    <property type="match status" value="1"/>
</dbReference>
<sequence length="586" mass="67357">MKVMAIAPYEGLKELMIDIGRNEEFELQAEVGDLEKGVSLAKEALLNDIDVIISRGGTAEMIQKVVPIPVIEIEISGYDMLRVLTLLKDYPGKVAIVGFASISEGAATICEIVDVDISSYTIKEEAEVEPMLIKLKKEDYQVIIGDFITVKKAESIGLNGVLLTSGKESVLKAFKNAKKIYDYTKRLKRELVTIDKIAEKEKNGIIIYDKQLKLTYSNTFFNRKIKKFEDMLDLKKSVAEVLEKGTLQSIICIDNEYWKVYGYLVGDSNEVVFRIAECEINYYKNMPGIEVISANEKQSVNITNMSVTTNEKMKNSLMLAEKYLNINEPIWILGEKGTGKEKLARYIHFNGINKDKPYFIIDCNLMLDENWKVIIDNILELNKGIFFEAGTVYLKNIDKLILEIQKQLIYCLLNNKFKCRFIASSDENISKLVEVESFQYELYKLLSKLTLQLPSLSERKDDIENLARMYINEFNINFGKQIVGIREEATELLKNFRWKGNIDQFRQIIKELVLIANEHYINVTDVEKVLANTEVVDEKLNIDLAGSLEEIEQRIIKQIWLEEGMNNTRTAERLKITRTTLWRKLK</sequence>
<dbReference type="InterPro" id="IPR058031">
    <property type="entry name" value="AAA_lid_NorR"/>
</dbReference>
<dbReference type="PROSITE" id="PS50045">
    <property type="entry name" value="SIGMA54_INTERACT_4"/>
    <property type="match status" value="1"/>
</dbReference>
<reference evidence="6 7" key="1">
    <citation type="submission" date="2013-02" db="EMBL/GenBank/DDBJ databases">
        <title>Genome sequence of Clostridium saccharoperbutylacetonicum N1-4(HMT).</title>
        <authorList>
            <person name="Poehlein A."/>
            <person name="Daniel R."/>
        </authorList>
    </citation>
    <scope>NUCLEOTIDE SEQUENCE [LARGE SCALE GENOMIC DNA]</scope>
    <source>
        <strain evidence="7">N1-4(HMT)</strain>
    </source>
</reference>
<evidence type="ECO:0000256" key="3">
    <source>
        <dbReference type="ARBA" id="ARBA00023015"/>
    </source>
</evidence>
<dbReference type="Pfam" id="PF06506">
    <property type="entry name" value="PrpR_N"/>
    <property type="match status" value="1"/>
</dbReference>
<evidence type="ECO:0000259" key="5">
    <source>
        <dbReference type="PROSITE" id="PS50045"/>
    </source>
</evidence>
<dbReference type="InterPro" id="IPR010524">
    <property type="entry name" value="Sig_transdc_resp-reg_PrpR_N"/>
</dbReference>
<dbReference type="GO" id="GO:0005524">
    <property type="term" value="F:ATP binding"/>
    <property type="evidence" value="ECO:0007669"/>
    <property type="project" value="UniProtKB-KW"/>
</dbReference>
<dbReference type="Gene3D" id="3.40.50.10660">
    <property type="entry name" value="PrpR receptor domain-like"/>
    <property type="match status" value="1"/>
</dbReference>
<keyword evidence="4" id="KW-0804">Transcription</keyword>
<feature type="domain" description="Sigma-54 factor interaction" evidence="5">
    <location>
        <begin position="306"/>
        <end position="514"/>
    </location>
</feature>
<dbReference type="SUPFAM" id="SSF46689">
    <property type="entry name" value="Homeodomain-like"/>
    <property type="match status" value="1"/>
</dbReference>
<dbReference type="KEGG" id="csr:Cspa_c39870"/>
<dbReference type="InterPro" id="IPR027417">
    <property type="entry name" value="P-loop_NTPase"/>
</dbReference>
<dbReference type="Gene3D" id="3.40.50.300">
    <property type="entry name" value="P-loop containing nucleotide triphosphate hydrolases"/>
    <property type="match status" value="1"/>
</dbReference>
<dbReference type="InterPro" id="IPR002197">
    <property type="entry name" value="HTH_Fis"/>
</dbReference>
<dbReference type="RefSeq" id="WP_015394057.1">
    <property type="nucleotide sequence ID" value="NC_020291.1"/>
</dbReference>
<dbReference type="Pfam" id="PF14532">
    <property type="entry name" value="Sigma54_activ_2"/>
    <property type="match status" value="1"/>
</dbReference>
<dbReference type="Pfam" id="PF02954">
    <property type="entry name" value="HTH_8"/>
    <property type="match status" value="1"/>
</dbReference>
<dbReference type="Gene3D" id="1.10.10.60">
    <property type="entry name" value="Homeodomain-like"/>
    <property type="match status" value="1"/>
</dbReference>
<accession>M1MIL8</accession>
<gene>
    <name evidence="6" type="ORF">Cspa_c39870</name>
</gene>
<dbReference type="GO" id="GO:0006355">
    <property type="term" value="P:regulation of DNA-templated transcription"/>
    <property type="evidence" value="ECO:0007669"/>
    <property type="project" value="InterPro"/>
</dbReference>
<organism evidence="6 7">
    <name type="scientific">Clostridium saccharoperbutylacetonicum N1-4(HMT)</name>
    <dbReference type="NCBI Taxonomy" id="931276"/>
    <lineage>
        <taxon>Bacteria</taxon>
        <taxon>Bacillati</taxon>
        <taxon>Bacillota</taxon>
        <taxon>Clostridia</taxon>
        <taxon>Eubacteriales</taxon>
        <taxon>Clostridiaceae</taxon>
        <taxon>Clostridium</taxon>
    </lineage>
</organism>
<dbReference type="InterPro" id="IPR002078">
    <property type="entry name" value="Sigma_54_int"/>
</dbReference>